<gene>
    <name evidence="1" type="ORF">PanWU01x14_003550</name>
</gene>
<keyword evidence="2" id="KW-1185">Reference proteome</keyword>
<reference evidence="2" key="1">
    <citation type="submission" date="2016-06" db="EMBL/GenBank/DDBJ databases">
        <title>Parallel loss of symbiosis genes in relatives of nitrogen-fixing non-legume Parasponia.</title>
        <authorList>
            <person name="Van Velzen R."/>
            <person name="Holmer R."/>
            <person name="Bu F."/>
            <person name="Rutten L."/>
            <person name="Van Zeijl A."/>
            <person name="Liu W."/>
            <person name="Santuari L."/>
            <person name="Cao Q."/>
            <person name="Sharma T."/>
            <person name="Shen D."/>
            <person name="Roswanjaya Y."/>
            <person name="Wardhani T."/>
            <person name="Kalhor M.S."/>
            <person name="Jansen J."/>
            <person name="Van den Hoogen J."/>
            <person name="Gungor B."/>
            <person name="Hartog M."/>
            <person name="Hontelez J."/>
            <person name="Verver J."/>
            <person name="Yang W.-C."/>
            <person name="Schijlen E."/>
            <person name="Repin R."/>
            <person name="Schilthuizen M."/>
            <person name="Schranz E."/>
            <person name="Heidstra R."/>
            <person name="Miyata K."/>
            <person name="Fedorova E."/>
            <person name="Kohlen W."/>
            <person name="Bisseling T."/>
            <person name="Smit S."/>
            <person name="Geurts R."/>
        </authorList>
    </citation>
    <scope>NUCLEOTIDE SEQUENCE [LARGE SCALE GENOMIC DNA]</scope>
    <source>
        <strain evidence="2">cv. WU1-14</strain>
    </source>
</reference>
<evidence type="ECO:0000313" key="2">
    <source>
        <dbReference type="Proteomes" id="UP000237105"/>
    </source>
</evidence>
<dbReference type="Proteomes" id="UP000237105">
    <property type="component" value="Unassembled WGS sequence"/>
</dbReference>
<protein>
    <submittedName>
        <fullName evidence="1">Uncharacterized protein</fullName>
    </submittedName>
</protein>
<comment type="caution">
    <text evidence="1">The sequence shown here is derived from an EMBL/GenBank/DDBJ whole genome shotgun (WGS) entry which is preliminary data.</text>
</comment>
<organism evidence="1 2">
    <name type="scientific">Parasponia andersonii</name>
    <name type="common">Sponia andersonii</name>
    <dbReference type="NCBI Taxonomy" id="3476"/>
    <lineage>
        <taxon>Eukaryota</taxon>
        <taxon>Viridiplantae</taxon>
        <taxon>Streptophyta</taxon>
        <taxon>Embryophyta</taxon>
        <taxon>Tracheophyta</taxon>
        <taxon>Spermatophyta</taxon>
        <taxon>Magnoliopsida</taxon>
        <taxon>eudicotyledons</taxon>
        <taxon>Gunneridae</taxon>
        <taxon>Pentapetalae</taxon>
        <taxon>rosids</taxon>
        <taxon>fabids</taxon>
        <taxon>Rosales</taxon>
        <taxon>Cannabaceae</taxon>
        <taxon>Parasponia</taxon>
    </lineage>
</organism>
<evidence type="ECO:0000313" key="1">
    <source>
        <dbReference type="EMBL" id="PON80799.1"/>
    </source>
</evidence>
<sequence length="84" mass="9510">MNTNHFPDLNIRESSSNGIIDLDGLQDGNIEDGSKTQVSEERLKCKTKLTLLVWQKFEHLFPDHDGNRGLEALYGVDLFKHGLV</sequence>
<name>A0A2P5E5I5_PARAD</name>
<proteinExistence type="predicted"/>
<dbReference type="AlphaFoldDB" id="A0A2P5E5I5"/>
<accession>A0A2P5E5I5</accession>
<dbReference type="EMBL" id="JXTB01000001">
    <property type="protein sequence ID" value="PON80799.1"/>
    <property type="molecule type" value="Genomic_DNA"/>
</dbReference>